<feature type="region of interest" description="Disordered" evidence="1">
    <location>
        <begin position="146"/>
        <end position="174"/>
    </location>
</feature>
<dbReference type="InterPro" id="IPR025961">
    <property type="entry name" value="Metal_resist"/>
</dbReference>
<organism evidence="2">
    <name type="scientific">Desulfomonile tiedjei</name>
    <dbReference type="NCBI Taxonomy" id="2358"/>
    <lineage>
        <taxon>Bacteria</taxon>
        <taxon>Pseudomonadati</taxon>
        <taxon>Thermodesulfobacteriota</taxon>
        <taxon>Desulfomonilia</taxon>
        <taxon>Desulfomonilales</taxon>
        <taxon>Desulfomonilaceae</taxon>
        <taxon>Desulfomonile</taxon>
    </lineage>
</organism>
<dbReference type="Gene3D" id="1.20.120.1490">
    <property type="match status" value="1"/>
</dbReference>
<dbReference type="Pfam" id="PF13801">
    <property type="entry name" value="Metal_resist"/>
    <property type="match status" value="1"/>
</dbReference>
<evidence type="ECO:0000256" key="1">
    <source>
        <dbReference type="SAM" id="MobiDB-lite"/>
    </source>
</evidence>
<dbReference type="AlphaFoldDB" id="A0A7C4ESE2"/>
<sequence>MKSVFWKALLVFSLALNVAVAGTVGWRLWRAQQWLGAPPAPEPSALFSGEAKHALQAPDAPFSRREIQEKRSLIQQKKSEILDMIAAHPGDLTPVQQHIDELLNLQRQMETAALARISKIMAQLPEEKRQQFLAIVKNRACRGPGMMGPCEPGRKGPKGRRMGPDPLFKPPAQE</sequence>
<dbReference type="EMBL" id="DTGT01000040">
    <property type="protein sequence ID" value="HGH59912.1"/>
    <property type="molecule type" value="Genomic_DNA"/>
</dbReference>
<accession>A0A7C4ESE2</accession>
<comment type="caution">
    <text evidence="2">The sequence shown here is derived from an EMBL/GenBank/DDBJ whole genome shotgun (WGS) entry which is preliminary data.</text>
</comment>
<protein>
    <submittedName>
        <fullName evidence="2">Periplasmic heavy metal sensor</fullName>
    </submittedName>
</protein>
<reference evidence="2" key="1">
    <citation type="journal article" date="2020" name="mSystems">
        <title>Genome- and Community-Level Interaction Insights into Carbon Utilization and Element Cycling Functions of Hydrothermarchaeota in Hydrothermal Sediment.</title>
        <authorList>
            <person name="Zhou Z."/>
            <person name="Liu Y."/>
            <person name="Xu W."/>
            <person name="Pan J."/>
            <person name="Luo Z.H."/>
            <person name="Li M."/>
        </authorList>
    </citation>
    <scope>NUCLEOTIDE SEQUENCE [LARGE SCALE GENOMIC DNA]</scope>
    <source>
        <strain evidence="2">SpSt-769</strain>
    </source>
</reference>
<evidence type="ECO:0000313" key="2">
    <source>
        <dbReference type="EMBL" id="HGH59912.1"/>
    </source>
</evidence>
<name>A0A7C4ESE2_9BACT</name>
<proteinExistence type="predicted"/>
<gene>
    <name evidence="2" type="ORF">ENV54_01290</name>
</gene>